<dbReference type="GO" id="GO:0005634">
    <property type="term" value="C:nucleus"/>
    <property type="evidence" value="ECO:0007669"/>
    <property type="project" value="UniProtKB-SubCell"/>
</dbReference>
<evidence type="ECO:0000256" key="2">
    <source>
        <dbReference type="ARBA" id="ARBA00022723"/>
    </source>
</evidence>
<evidence type="ECO:0000256" key="1">
    <source>
        <dbReference type="ARBA" id="ARBA00004123"/>
    </source>
</evidence>
<dbReference type="GO" id="GO:0008270">
    <property type="term" value="F:zinc ion binding"/>
    <property type="evidence" value="ECO:0007669"/>
    <property type="project" value="InterPro"/>
</dbReference>
<feature type="domain" description="Zn(2)-C6 fungal-type" evidence="7">
    <location>
        <begin position="148"/>
        <end position="178"/>
    </location>
</feature>
<dbReference type="Gene3D" id="4.10.240.10">
    <property type="entry name" value="Zn(2)-C6 fungal-type DNA-binding domain"/>
    <property type="match status" value="1"/>
</dbReference>
<keyword evidence="3" id="KW-0805">Transcription regulation</keyword>
<comment type="subcellular location">
    <subcellularLocation>
        <location evidence="1">Nucleus</location>
    </subcellularLocation>
</comment>
<dbReference type="PANTHER" id="PTHR47338:SF29">
    <property type="entry name" value="ZN(2)-C6 FUNGAL-TYPE DOMAIN-CONTAINING PROTEIN"/>
    <property type="match status" value="1"/>
</dbReference>
<dbReference type="InterPro" id="IPR036864">
    <property type="entry name" value="Zn2-C6_fun-type_DNA-bd_sf"/>
</dbReference>
<protein>
    <recommendedName>
        <fullName evidence="7">Zn(2)-C6 fungal-type domain-containing protein</fullName>
    </recommendedName>
</protein>
<reference evidence="8" key="1">
    <citation type="journal article" date="2023" name="BMC Genomics">
        <title>Chromosome-level genome assemblies of Cutaneotrichosporon spp. (Trichosporonales, Basidiomycota) reveal imbalanced evolution between nucleotide sequences and chromosome synteny.</title>
        <authorList>
            <person name="Kobayashi Y."/>
            <person name="Kayamori A."/>
            <person name="Aoki K."/>
            <person name="Shiwa Y."/>
            <person name="Matsutani M."/>
            <person name="Fujita N."/>
            <person name="Sugita T."/>
            <person name="Iwasaki W."/>
            <person name="Tanaka N."/>
            <person name="Takashima M."/>
        </authorList>
    </citation>
    <scope>NUCLEOTIDE SEQUENCE</scope>
    <source>
        <strain evidence="8">HIS019</strain>
    </source>
</reference>
<evidence type="ECO:0000313" key="8">
    <source>
        <dbReference type="EMBL" id="BEI91900.1"/>
    </source>
</evidence>
<gene>
    <name evidence="8" type="ORF">CcaverHIS019_0407200</name>
</gene>
<dbReference type="InterPro" id="IPR050815">
    <property type="entry name" value="TF_fung"/>
</dbReference>
<dbReference type="KEGG" id="ccac:CcaHIS019_0407200"/>
<dbReference type="InterPro" id="IPR001138">
    <property type="entry name" value="Zn2Cys6_DnaBD"/>
</dbReference>
<evidence type="ECO:0000313" key="9">
    <source>
        <dbReference type="Proteomes" id="UP001233271"/>
    </source>
</evidence>
<keyword evidence="2" id="KW-0479">Metal-binding</keyword>
<feature type="region of interest" description="Disordered" evidence="6">
    <location>
        <begin position="106"/>
        <end position="142"/>
    </location>
</feature>
<dbReference type="GeneID" id="85495770"/>
<name>A0AA48L4Q2_9TREE</name>
<dbReference type="AlphaFoldDB" id="A0AA48L4Q2"/>
<keyword evidence="9" id="KW-1185">Reference proteome</keyword>
<dbReference type="PANTHER" id="PTHR47338">
    <property type="entry name" value="ZN(II)2CYS6 TRANSCRIPTION FACTOR (EUROFUNG)-RELATED"/>
    <property type="match status" value="1"/>
</dbReference>
<proteinExistence type="predicted"/>
<feature type="compositionally biased region" description="Pro residues" evidence="6">
    <location>
        <begin position="113"/>
        <end position="125"/>
    </location>
</feature>
<organism evidence="8 9">
    <name type="scientific">Cutaneotrichosporon cavernicola</name>
    <dbReference type="NCBI Taxonomy" id="279322"/>
    <lineage>
        <taxon>Eukaryota</taxon>
        <taxon>Fungi</taxon>
        <taxon>Dikarya</taxon>
        <taxon>Basidiomycota</taxon>
        <taxon>Agaricomycotina</taxon>
        <taxon>Tremellomycetes</taxon>
        <taxon>Trichosporonales</taxon>
        <taxon>Trichosporonaceae</taxon>
        <taxon>Cutaneotrichosporon</taxon>
    </lineage>
</organism>
<dbReference type="PROSITE" id="PS50048">
    <property type="entry name" value="ZN2_CY6_FUNGAL_2"/>
    <property type="match status" value="1"/>
</dbReference>
<evidence type="ECO:0000256" key="4">
    <source>
        <dbReference type="ARBA" id="ARBA00023163"/>
    </source>
</evidence>
<sequence length="769" mass="84073">MAEHMFDNENNEEDRAASAALSTLFNHEQVQAYGIELGPFPTEGASEDVAAAASLVEASASGPVTPGPHADKPETLASASPAVGVPMDADVDADAHVDADTALDPSLAEPMDEMPPPLESIPLPNPESAQRPKRPGTSRQHMLTRGGACEFCKRRKLKCTAEMPQCAACRRSNRECVYSQKKQRSRMKLLEDKVNELENRLATSPTPRQEVHEGLFTAQGPQLPEAPSAGVELAFLGLREHSSLTLADMTLTPGGKHHEEPDLMTLADAAAADTDGRMPWDGLEPQVIADEIVKAIIGHDRGGVGEKICAHLIQVFISQSDAKLVHWLISPSYLWARLTGRGGSQPHPAFLLALMPVLMPYSPNPTLSHHKTISAVSDTVCVPSRALEQQALSTLDPRVLDLVCAATLRSLALAGGGRFVDGWNENSTACSLLWATGLGKLSGVGEMFVAPEKRPADRAMRLDREHRSRLVRAKGQIVPPPSDAQDVAERIRLFWSVWINDCANGISWNWPCDISVEETTTPLPRDSYDTDEDLTDNTTLHDFLTERVHSSPTDGKFTSRIKSLALAYAASRQLDRAPSVATPDVTARLLRICRRHMAMMRPFAPTTPDEAKLQGGDNQDWMTMYAALLLLYAKEELDAPSPAEKTEARDKMVEAGMNATRCIQAALDAGDTEMEGYDIVAPSIWFVVGRALHHVANRIEASEPLRAAGLRDIVRVNVTATGTCCKTLKLNDVYYQMMFNVSMDQEVMLGEYRRPDNSDFDPQQRAGQF</sequence>
<dbReference type="Pfam" id="PF00172">
    <property type="entry name" value="Zn_clus"/>
    <property type="match status" value="1"/>
</dbReference>
<evidence type="ECO:0000256" key="3">
    <source>
        <dbReference type="ARBA" id="ARBA00023015"/>
    </source>
</evidence>
<evidence type="ECO:0000259" key="7">
    <source>
        <dbReference type="PROSITE" id="PS50048"/>
    </source>
</evidence>
<evidence type="ECO:0000256" key="6">
    <source>
        <dbReference type="SAM" id="MobiDB-lite"/>
    </source>
</evidence>
<dbReference type="Proteomes" id="UP001233271">
    <property type="component" value="Chromosome 4"/>
</dbReference>
<keyword evidence="5" id="KW-0539">Nucleus</keyword>
<dbReference type="CDD" id="cd00067">
    <property type="entry name" value="GAL4"/>
    <property type="match status" value="1"/>
</dbReference>
<evidence type="ECO:0000256" key="5">
    <source>
        <dbReference type="ARBA" id="ARBA00023242"/>
    </source>
</evidence>
<dbReference type="CDD" id="cd12148">
    <property type="entry name" value="fungal_TF_MHR"/>
    <property type="match status" value="1"/>
</dbReference>
<dbReference type="SMART" id="SM00066">
    <property type="entry name" value="GAL4"/>
    <property type="match status" value="1"/>
</dbReference>
<dbReference type="PROSITE" id="PS00463">
    <property type="entry name" value="ZN2_CY6_FUNGAL_1"/>
    <property type="match status" value="1"/>
</dbReference>
<dbReference type="SUPFAM" id="SSF57701">
    <property type="entry name" value="Zn2/Cys6 DNA-binding domain"/>
    <property type="match status" value="1"/>
</dbReference>
<keyword evidence="4" id="KW-0804">Transcription</keyword>
<accession>A0AA48L4Q2</accession>
<dbReference type="GO" id="GO:0000981">
    <property type="term" value="F:DNA-binding transcription factor activity, RNA polymerase II-specific"/>
    <property type="evidence" value="ECO:0007669"/>
    <property type="project" value="InterPro"/>
</dbReference>
<dbReference type="RefSeq" id="XP_060457165.1">
    <property type="nucleotide sequence ID" value="XM_060600586.1"/>
</dbReference>
<dbReference type="EMBL" id="AP028215">
    <property type="protein sequence ID" value="BEI91900.1"/>
    <property type="molecule type" value="Genomic_DNA"/>
</dbReference>